<organism evidence="2 3">
    <name type="scientific">Fusarium avenaceum</name>
    <dbReference type="NCBI Taxonomy" id="40199"/>
    <lineage>
        <taxon>Eukaryota</taxon>
        <taxon>Fungi</taxon>
        <taxon>Dikarya</taxon>
        <taxon>Ascomycota</taxon>
        <taxon>Pezizomycotina</taxon>
        <taxon>Sordariomycetes</taxon>
        <taxon>Hypocreomycetidae</taxon>
        <taxon>Hypocreales</taxon>
        <taxon>Nectriaceae</taxon>
        <taxon>Fusarium</taxon>
        <taxon>Fusarium tricinctum species complex</taxon>
    </lineage>
</organism>
<proteinExistence type="predicted"/>
<feature type="compositionally biased region" description="Polar residues" evidence="1">
    <location>
        <begin position="26"/>
        <end position="41"/>
    </location>
</feature>
<dbReference type="AlphaFoldDB" id="A0A9P7KQC4"/>
<dbReference type="EMBL" id="JAGPUO010000014">
    <property type="protein sequence ID" value="KAG5658678.1"/>
    <property type="molecule type" value="Genomic_DNA"/>
</dbReference>
<sequence>MGSHKKSPKKKKQAPREYSLEVGTEPTFSNMERSSVRQGTQDSDESWLRYYLADNTPTPLPKKKQVIKPQPKGSEDIPLISPEKLKIKPSRQSSVANIKSKGTGPHDNKLAKAQGTYREPSLRRGSGMPFDTPNAFRKIPSTETSNTRHDETQSTESVAGHSTKNSQPSSGQKANGNDPYGIDRPKAQRGDLNPVGHHPLAIVKKTAPVQNNAPPRPANKKDDEKQDEATENLKSKKREDPVTRSSDYIPNEKESILKICFTLKDIYFSQPKYHEQEFWEAVACQLPIHSQYKDNWKNLKHMVDRWCRARRHELRDGTLDKSTNAGIELHALIDQWNSVYATRFCRENRGFLNFVDERPVEQPLDVPEPTAPRCKPGTSMTDFDEKIWPAVKEILIPFAESKIVELIENKLQGRIDELQSLVRAPTLKGNSSPETYYAYLNYLRGRIHATGKSSTLIRESEAVISLIADLLPSAEMNLRQQLVGDVEEHDGGSGMSEHEGHDESHEDIEDDEDAVSCYQPSILDSIEPRTPIVTPRVMAQLRKYENIYVEALRVAEAHQEVEDEALQSLDDNGHGRNAPADAIKGLAIRNKSTGLAAPNTPEGPARKKQCLKEHQLGSSPPSSPNSPFPSVEQLFSSSMGRESSAITQPTPVPPRSSFGATKKRKNPYDFGENGSPAPKATLHSQESPGLFVTPDPSLSGRSDRLFKFKKSVSRSVVLGKKRASENEKYAEVSRFREETAEYQALSPNERETMMYRAIKEMRKQ</sequence>
<reference evidence="2" key="1">
    <citation type="submission" date="2021-04" db="EMBL/GenBank/DDBJ databases">
        <title>Draft genome of Fusarium avenaceum strain F156N33, isolated from an atmospheric sample in Virginia.</title>
        <authorList>
            <person name="Yang S."/>
            <person name="Vinatzer B.A."/>
            <person name="Coleman J."/>
        </authorList>
    </citation>
    <scope>NUCLEOTIDE SEQUENCE</scope>
    <source>
        <strain evidence="2">F156N33</strain>
    </source>
</reference>
<keyword evidence="3" id="KW-1185">Reference proteome</keyword>
<feature type="compositionally biased region" description="Polar residues" evidence="1">
    <location>
        <begin position="154"/>
        <end position="175"/>
    </location>
</feature>
<feature type="region of interest" description="Disordered" evidence="1">
    <location>
        <begin position="1"/>
        <end position="247"/>
    </location>
</feature>
<accession>A0A9P7KQC4</accession>
<evidence type="ECO:0000256" key="1">
    <source>
        <dbReference type="SAM" id="MobiDB-lite"/>
    </source>
</evidence>
<name>A0A9P7KQC4_9HYPO</name>
<feature type="compositionally biased region" description="Polar residues" evidence="1">
    <location>
        <begin position="633"/>
        <end position="649"/>
    </location>
</feature>
<gene>
    <name evidence="2" type="ORF">KAF25_010859</name>
</gene>
<feature type="region of interest" description="Disordered" evidence="1">
    <location>
        <begin position="487"/>
        <end position="513"/>
    </location>
</feature>
<feature type="compositionally biased region" description="Basic residues" evidence="1">
    <location>
        <begin position="1"/>
        <end position="13"/>
    </location>
</feature>
<comment type="caution">
    <text evidence="2">The sequence shown here is derived from an EMBL/GenBank/DDBJ whole genome shotgun (WGS) entry which is preliminary data.</text>
</comment>
<evidence type="ECO:0000313" key="2">
    <source>
        <dbReference type="EMBL" id="KAG5658678.1"/>
    </source>
</evidence>
<evidence type="ECO:0000313" key="3">
    <source>
        <dbReference type="Proteomes" id="UP000782241"/>
    </source>
</evidence>
<feature type="compositionally biased region" description="Basic and acidic residues" evidence="1">
    <location>
        <begin position="219"/>
        <end position="242"/>
    </location>
</feature>
<feature type="region of interest" description="Disordered" evidence="1">
    <location>
        <begin position="593"/>
        <end position="700"/>
    </location>
</feature>
<dbReference type="Proteomes" id="UP000782241">
    <property type="component" value="Unassembled WGS sequence"/>
</dbReference>
<protein>
    <submittedName>
        <fullName evidence="2">Uncharacterized protein</fullName>
    </submittedName>
</protein>